<evidence type="ECO:0000313" key="2">
    <source>
        <dbReference type="EMBL" id="TBU20173.1"/>
    </source>
</evidence>
<evidence type="ECO:0000313" key="3">
    <source>
        <dbReference type="Proteomes" id="UP000292282"/>
    </source>
</evidence>
<feature type="compositionally biased region" description="Basic residues" evidence="1">
    <location>
        <begin position="46"/>
        <end position="65"/>
    </location>
</feature>
<dbReference type="Proteomes" id="UP000292282">
    <property type="component" value="Unassembled WGS sequence"/>
</dbReference>
<reference evidence="2 3" key="1">
    <citation type="submission" date="2017-12" db="EMBL/GenBank/DDBJ databases">
        <authorList>
            <person name="Pombert J.-F."/>
            <person name="Haag K.L."/>
            <person name="Ebert D."/>
        </authorList>
    </citation>
    <scope>NUCLEOTIDE SEQUENCE [LARGE SCALE GENOMIC DNA]</scope>
    <source>
        <strain evidence="2">IL-G-3</strain>
    </source>
</reference>
<dbReference type="EMBL" id="PITK01000119">
    <property type="protein sequence ID" value="TBU20173.1"/>
    <property type="molecule type" value="Genomic_DNA"/>
</dbReference>
<sequence>MIYERALIWKIETRHLNNKINLNKKCKQTSSKRLRIYNSEQQTANKCKKLKESHRFRKNSHRGSE</sequence>
<proteinExistence type="predicted"/>
<evidence type="ECO:0000256" key="1">
    <source>
        <dbReference type="SAM" id="MobiDB-lite"/>
    </source>
</evidence>
<gene>
    <name evidence="2" type="ORF">CWI38_0119p0060</name>
</gene>
<comment type="caution">
    <text evidence="2">The sequence shown here is derived from an EMBL/GenBank/DDBJ whole genome shotgun (WGS) entry which is preliminary data.</text>
</comment>
<name>A0A4V2JY88_9MICR</name>
<feature type="region of interest" description="Disordered" evidence="1">
    <location>
        <begin position="45"/>
        <end position="65"/>
    </location>
</feature>
<dbReference type="AlphaFoldDB" id="A0A4V2JY88"/>
<organism evidence="2 3">
    <name type="scientific">Hamiltosporidium tvaerminnensis</name>
    <dbReference type="NCBI Taxonomy" id="1176355"/>
    <lineage>
        <taxon>Eukaryota</taxon>
        <taxon>Fungi</taxon>
        <taxon>Fungi incertae sedis</taxon>
        <taxon>Microsporidia</taxon>
        <taxon>Dubosqiidae</taxon>
        <taxon>Hamiltosporidium</taxon>
    </lineage>
</organism>
<keyword evidence="3" id="KW-1185">Reference proteome</keyword>
<protein>
    <submittedName>
        <fullName evidence="2">Uncharacterized protein</fullName>
    </submittedName>
</protein>
<accession>A0A4V2JY88</accession>
<dbReference type="VEuPathDB" id="MicrosporidiaDB:CWI38_0119p0060"/>